<dbReference type="SMART" id="SM00642">
    <property type="entry name" value="Aamy"/>
    <property type="match status" value="1"/>
</dbReference>
<dbReference type="Gene3D" id="3.90.400.10">
    <property type="entry name" value="Oligo-1,6-glucosidase, Domain 2"/>
    <property type="match status" value="1"/>
</dbReference>
<keyword evidence="6" id="KW-1185">Reference proteome</keyword>
<dbReference type="Gene3D" id="2.60.40.1180">
    <property type="entry name" value="Golgi alpha-mannosidase II"/>
    <property type="match status" value="1"/>
</dbReference>
<dbReference type="SUPFAM" id="SSF51011">
    <property type="entry name" value="Glycosyl hydrolase domain"/>
    <property type="match status" value="1"/>
</dbReference>
<sequence>MEKKWWKSGIVYQCYPKSFQDSNHDGIGDIRGIIDRLDYLEDLGVDVLWICPVYKSPMDDNGYDISDYYHVDESFGTDEDLDLLITEAGKRGIKILMDLVVNHTSDEHVWFQEALKDPQSEYADYYVFKEGADGGPPNNWRSYFGGSAWEKAGDNRYYLHAFSKKQPDLNWENPKLREEIYKMINYWLDKGIGGFRIDAISNIKKNFEANNFEPDGEDGLCFVGKGIANQPGIEVFLSELKERTFQPHNSMTVAEANVPDYLLDQFIGDNGFFSMVFDFSYADIDIPQTGEWYKPSNWTLKDLKHNIFHSQLETQKRGWGALYLENHDQPRSVNKYLPQGEINYHSITMLASLFMLLRGTPFIYQGQEIGMCNIPMDSMDDYNDPATKDQYQRAVEAGMSPEQAFKLAGKRSRDNSRTPMQWSNEKNAGFSDADKTWLKVNENYPEVNVECELKDDKSVLNYYKKLIQLRKSGEYKEILTEGEFIPADTEDENVIAYRRVTAEGEILAIHNYQNREAKMVLEGSWENILSNYGEMKLEGDRVLLRAYEALAVGRK</sequence>
<evidence type="ECO:0000256" key="1">
    <source>
        <dbReference type="ARBA" id="ARBA00008061"/>
    </source>
</evidence>
<dbReference type="InterPro" id="IPR006047">
    <property type="entry name" value="GH13_cat_dom"/>
</dbReference>
<dbReference type="CDD" id="cd11333">
    <property type="entry name" value="AmyAc_SI_OligoGlu_DGase"/>
    <property type="match status" value="1"/>
</dbReference>
<evidence type="ECO:0000256" key="3">
    <source>
        <dbReference type="ARBA" id="ARBA00023295"/>
    </source>
</evidence>
<protein>
    <submittedName>
        <fullName evidence="5">Oligo-1,6-glucosidase</fullName>
        <ecNumber evidence="5">3.2.1.10</ecNumber>
    </submittedName>
</protein>
<evidence type="ECO:0000259" key="4">
    <source>
        <dbReference type="SMART" id="SM00642"/>
    </source>
</evidence>
<evidence type="ECO:0000313" key="5">
    <source>
        <dbReference type="EMBL" id="TLD00860.1"/>
    </source>
</evidence>
<keyword evidence="3 5" id="KW-0326">Glycosidase</keyword>
<dbReference type="AlphaFoldDB" id="A0A4U8Q7G1"/>
<reference evidence="5 6" key="1">
    <citation type="journal article" date="2019" name="Anaerobe">
        <title>Detection of Robinsoniella peoriensis in multiple bone samples of a trauma patient.</title>
        <authorList>
            <person name="Schrottner P."/>
            <person name="Hartwich K."/>
            <person name="Bunk B."/>
            <person name="Schober I."/>
            <person name="Helbig S."/>
            <person name="Rudolph W.W."/>
            <person name="Gunzer F."/>
        </authorList>
    </citation>
    <scope>NUCLEOTIDE SEQUENCE [LARGE SCALE GENOMIC DNA]</scope>
    <source>
        <strain evidence="5 6">DSM 106044</strain>
    </source>
</reference>
<dbReference type="RefSeq" id="WP_044295881.1">
    <property type="nucleotide sequence ID" value="NZ_JTGN01000007.1"/>
</dbReference>
<dbReference type="GO" id="GO:0004556">
    <property type="term" value="F:alpha-amylase activity"/>
    <property type="evidence" value="ECO:0007669"/>
    <property type="project" value="TreeGrafter"/>
</dbReference>
<dbReference type="InterPro" id="IPR045857">
    <property type="entry name" value="O16G_dom_2"/>
</dbReference>
<dbReference type="Gene3D" id="3.20.20.80">
    <property type="entry name" value="Glycosidases"/>
    <property type="match status" value="1"/>
</dbReference>
<name>A0A4U8Q7G1_9FIRM</name>
<proteinExistence type="inferred from homology"/>
<evidence type="ECO:0000256" key="2">
    <source>
        <dbReference type="ARBA" id="ARBA00022801"/>
    </source>
</evidence>
<evidence type="ECO:0000313" key="6">
    <source>
        <dbReference type="Proteomes" id="UP000306509"/>
    </source>
</evidence>
<dbReference type="FunFam" id="3.90.400.10:FF:000002">
    <property type="entry name" value="Sucrose isomerase"/>
    <property type="match status" value="1"/>
</dbReference>
<dbReference type="PANTHER" id="PTHR10357">
    <property type="entry name" value="ALPHA-AMYLASE FAMILY MEMBER"/>
    <property type="match status" value="1"/>
</dbReference>
<dbReference type="EC" id="3.2.1.10" evidence="5"/>
<keyword evidence="2 5" id="KW-0378">Hydrolase</keyword>
<gene>
    <name evidence="5" type="primary">malL_4</name>
    <name evidence="5" type="ORF">DSM106044_02327</name>
</gene>
<dbReference type="Proteomes" id="UP000306509">
    <property type="component" value="Unassembled WGS sequence"/>
</dbReference>
<dbReference type="InterPro" id="IPR017853">
    <property type="entry name" value="GH"/>
</dbReference>
<dbReference type="SUPFAM" id="SSF51445">
    <property type="entry name" value="(Trans)glycosidases"/>
    <property type="match status" value="1"/>
</dbReference>
<comment type="caution">
    <text evidence="5">The sequence shown here is derived from an EMBL/GenBank/DDBJ whole genome shotgun (WGS) entry which is preliminary data.</text>
</comment>
<dbReference type="InterPro" id="IPR013780">
    <property type="entry name" value="Glyco_hydro_b"/>
</dbReference>
<dbReference type="FunFam" id="3.20.20.80:FF:000064">
    <property type="entry name" value="Oligo-1,6-glucosidase"/>
    <property type="match status" value="1"/>
</dbReference>
<dbReference type="EMBL" id="QGQD01000046">
    <property type="protein sequence ID" value="TLD00860.1"/>
    <property type="molecule type" value="Genomic_DNA"/>
</dbReference>
<dbReference type="GO" id="GO:0009313">
    <property type="term" value="P:oligosaccharide catabolic process"/>
    <property type="evidence" value="ECO:0007669"/>
    <property type="project" value="TreeGrafter"/>
</dbReference>
<dbReference type="PANTHER" id="PTHR10357:SF179">
    <property type="entry name" value="NEUTRAL AND BASIC AMINO ACID TRANSPORT PROTEIN RBAT"/>
    <property type="match status" value="1"/>
</dbReference>
<dbReference type="GO" id="GO:0004574">
    <property type="term" value="F:oligo-1,6-glucosidase activity"/>
    <property type="evidence" value="ECO:0007669"/>
    <property type="project" value="UniProtKB-EC"/>
</dbReference>
<dbReference type="STRING" id="180332.GCA_000797495_05171"/>
<dbReference type="Pfam" id="PF00128">
    <property type="entry name" value="Alpha-amylase"/>
    <property type="match status" value="1"/>
</dbReference>
<accession>A0A4U8Q7G1</accession>
<comment type="similarity">
    <text evidence="1">Belongs to the glycosyl hydrolase 13 family.</text>
</comment>
<feature type="domain" description="Glycosyl hydrolase family 13 catalytic" evidence="4">
    <location>
        <begin position="13"/>
        <end position="417"/>
    </location>
</feature>
<organism evidence="5 6">
    <name type="scientific">Robinsoniella peoriensis</name>
    <dbReference type="NCBI Taxonomy" id="180332"/>
    <lineage>
        <taxon>Bacteria</taxon>
        <taxon>Bacillati</taxon>
        <taxon>Bacillota</taxon>
        <taxon>Clostridia</taxon>
        <taxon>Lachnospirales</taxon>
        <taxon>Lachnospiraceae</taxon>
        <taxon>Robinsoniella</taxon>
    </lineage>
</organism>